<dbReference type="InterPro" id="IPR036390">
    <property type="entry name" value="WH_DNA-bd_sf"/>
</dbReference>
<dbReference type="GO" id="GO:0032993">
    <property type="term" value="C:protein-DNA complex"/>
    <property type="evidence" value="ECO:0007669"/>
    <property type="project" value="TreeGrafter"/>
</dbReference>
<dbReference type="PANTHER" id="PTHR30346:SF30">
    <property type="entry name" value="SMALL NEUTRAL PROTEASE REGULATORY PROTEIN"/>
    <property type="match status" value="1"/>
</dbReference>
<name>A0A7M1SSQ3_9MICO</name>
<dbReference type="PRINTS" id="PR00039">
    <property type="entry name" value="HTHLYSR"/>
</dbReference>
<dbReference type="SUPFAM" id="SSF46785">
    <property type="entry name" value="Winged helix' DNA-binding domain"/>
    <property type="match status" value="1"/>
</dbReference>
<dbReference type="GO" id="GO:0003677">
    <property type="term" value="F:DNA binding"/>
    <property type="evidence" value="ECO:0007669"/>
    <property type="project" value="UniProtKB-KW"/>
</dbReference>
<evidence type="ECO:0000256" key="1">
    <source>
        <dbReference type="ARBA" id="ARBA00009437"/>
    </source>
</evidence>
<dbReference type="AlphaFoldDB" id="A0A7M1SSQ3"/>
<sequence length="308" mass="33798">METRRLEYFVVLARERSFRRAAEVLFISQPALSQQIRRLEQDVGTVLIDRSMHPIEVTPAGERLLVRSRRVLEELSEIEGVAEQARSGHVGQVKVGIAPSLMFSAVPDVVGKFRSAHPNVDVTLHREITPAILDQVAEQRLDVGVTFSQFSPHTLRWTKLYDDRFVVVVAERHRLAQLPALRMSDLREETFLMLVRRSAPDLHDATIAACAAVGFTPHAQDAGFQVEGAGYVDQIGLVGAGYGVAVIPAAVATLTIPGVVYRPLVEPELTLPTSMCRSPHLRNASADLFVSYAAEQLCGGRSSVSPSD</sequence>
<dbReference type="FunFam" id="1.10.10.10:FF:000001">
    <property type="entry name" value="LysR family transcriptional regulator"/>
    <property type="match status" value="1"/>
</dbReference>
<evidence type="ECO:0000313" key="6">
    <source>
        <dbReference type="EMBL" id="QOR70586.1"/>
    </source>
</evidence>
<dbReference type="InterPro" id="IPR005119">
    <property type="entry name" value="LysR_subst-bd"/>
</dbReference>
<gene>
    <name evidence="6" type="ORF">IM660_18705</name>
</gene>
<dbReference type="InterPro" id="IPR036388">
    <property type="entry name" value="WH-like_DNA-bd_sf"/>
</dbReference>
<dbReference type="Pfam" id="PF00126">
    <property type="entry name" value="HTH_1"/>
    <property type="match status" value="1"/>
</dbReference>
<feature type="domain" description="HTH lysR-type" evidence="5">
    <location>
        <begin position="1"/>
        <end position="58"/>
    </location>
</feature>
<proteinExistence type="inferred from homology"/>
<evidence type="ECO:0000256" key="4">
    <source>
        <dbReference type="ARBA" id="ARBA00023163"/>
    </source>
</evidence>
<evidence type="ECO:0000313" key="7">
    <source>
        <dbReference type="Proteomes" id="UP000593758"/>
    </source>
</evidence>
<dbReference type="Pfam" id="PF03466">
    <property type="entry name" value="LysR_substrate"/>
    <property type="match status" value="1"/>
</dbReference>
<dbReference type="GO" id="GO:0003700">
    <property type="term" value="F:DNA-binding transcription factor activity"/>
    <property type="evidence" value="ECO:0007669"/>
    <property type="project" value="InterPro"/>
</dbReference>
<dbReference type="SUPFAM" id="SSF53850">
    <property type="entry name" value="Periplasmic binding protein-like II"/>
    <property type="match status" value="1"/>
</dbReference>
<evidence type="ECO:0000256" key="3">
    <source>
        <dbReference type="ARBA" id="ARBA00023125"/>
    </source>
</evidence>
<keyword evidence="4" id="KW-0804">Transcription</keyword>
<keyword evidence="7" id="KW-1185">Reference proteome</keyword>
<dbReference type="PANTHER" id="PTHR30346">
    <property type="entry name" value="TRANSCRIPTIONAL DUAL REGULATOR HCAR-RELATED"/>
    <property type="match status" value="1"/>
</dbReference>
<dbReference type="Gene3D" id="1.10.10.10">
    <property type="entry name" value="Winged helix-like DNA-binding domain superfamily/Winged helix DNA-binding domain"/>
    <property type="match status" value="1"/>
</dbReference>
<dbReference type="KEGG" id="halt:IM660_18705"/>
<dbReference type="CDD" id="cd08414">
    <property type="entry name" value="PBP2_LTTR_aromatics_like"/>
    <property type="match status" value="1"/>
</dbReference>
<dbReference type="Proteomes" id="UP000593758">
    <property type="component" value="Chromosome"/>
</dbReference>
<protein>
    <submittedName>
        <fullName evidence="6">LysR family transcriptional regulator</fullName>
    </submittedName>
</protein>
<dbReference type="Gene3D" id="3.40.190.10">
    <property type="entry name" value="Periplasmic binding protein-like II"/>
    <property type="match status" value="2"/>
</dbReference>
<accession>A0A7M1SSQ3</accession>
<evidence type="ECO:0000259" key="5">
    <source>
        <dbReference type="PROSITE" id="PS50931"/>
    </source>
</evidence>
<dbReference type="PROSITE" id="PS50931">
    <property type="entry name" value="HTH_LYSR"/>
    <property type="match status" value="1"/>
</dbReference>
<dbReference type="InterPro" id="IPR000847">
    <property type="entry name" value="LysR_HTH_N"/>
</dbReference>
<comment type="similarity">
    <text evidence="1">Belongs to the LysR transcriptional regulatory family.</text>
</comment>
<keyword evidence="2" id="KW-0805">Transcription regulation</keyword>
<keyword evidence="3" id="KW-0238">DNA-binding</keyword>
<evidence type="ECO:0000256" key="2">
    <source>
        <dbReference type="ARBA" id="ARBA00023015"/>
    </source>
</evidence>
<dbReference type="RefSeq" id="WP_193497261.1">
    <property type="nucleotide sequence ID" value="NZ_CP063169.1"/>
</dbReference>
<reference evidence="6 7" key="1">
    <citation type="submission" date="2020-10" db="EMBL/GenBank/DDBJ databases">
        <title>Haloactinobacterium sp. RN3S43, a bacterium isolated from saline soil.</title>
        <authorList>
            <person name="Sun J.-Q."/>
        </authorList>
    </citation>
    <scope>NUCLEOTIDE SEQUENCE [LARGE SCALE GENOMIC DNA]</scope>
    <source>
        <strain evidence="6 7">RN3S43</strain>
    </source>
</reference>
<dbReference type="EMBL" id="CP063169">
    <property type="protein sequence ID" value="QOR70586.1"/>
    <property type="molecule type" value="Genomic_DNA"/>
</dbReference>
<organism evidence="6 7">
    <name type="scientific">Ruania alkalisoli</name>
    <dbReference type="NCBI Taxonomy" id="2779775"/>
    <lineage>
        <taxon>Bacteria</taxon>
        <taxon>Bacillati</taxon>
        <taxon>Actinomycetota</taxon>
        <taxon>Actinomycetes</taxon>
        <taxon>Micrococcales</taxon>
        <taxon>Ruaniaceae</taxon>
        <taxon>Ruania</taxon>
    </lineage>
</organism>